<accession>A0A2J8WLD0</accession>
<feature type="coiled-coil region" evidence="1">
    <location>
        <begin position="237"/>
        <end position="264"/>
    </location>
</feature>
<feature type="compositionally biased region" description="Polar residues" evidence="2">
    <location>
        <begin position="328"/>
        <end position="343"/>
    </location>
</feature>
<comment type="caution">
    <text evidence="3">The sequence shown here is derived from an EMBL/GenBank/DDBJ whole genome shotgun (WGS) entry which is preliminary data.</text>
</comment>
<evidence type="ECO:0000256" key="1">
    <source>
        <dbReference type="SAM" id="Coils"/>
    </source>
</evidence>
<protein>
    <submittedName>
        <fullName evidence="3">KIAA0586 isoform 11</fullName>
    </submittedName>
</protein>
<feature type="region of interest" description="Disordered" evidence="2">
    <location>
        <begin position="869"/>
        <end position="895"/>
    </location>
</feature>
<dbReference type="Pfam" id="PF15324">
    <property type="entry name" value="TALPID3"/>
    <property type="match status" value="2"/>
</dbReference>
<keyword evidence="1" id="KW-0175">Coiled coil</keyword>
<dbReference type="GO" id="GO:0007224">
    <property type="term" value="P:smoothened signaling pathway"/>
    <property type="evidence" value="ECO:0007669"/>
    <property type="project" value="InterPro"/>
</dbReference>
<name>A0A2J8WLD0_PONAB</name>
<feature type="region of interest" description="Disordered" evidence="2">
    <location>
        <begin position="314"/>
        <end position="343"/>
    </location>
</feature>
<dbReference type="EMBL" id="NDHI03003386">
    <property type="protein sequence ID" value="PNJ70567.1"/>
    <property type="molecule type" value="Genomic_DNA"/>
</dbReference>
<dbReference type="PANTHER" id="PTHR15721">
    <property type="entry name" value="KIAA0586 PROTEIN"/>
    <property type="match status" value="1"/>
</dbReference>
<dbReference type="GO" id="GO:0005814">
    <property type="term" value="C:centriole"/>
    <property type="evidence" value="ECO:0007669"/>
    <property type="project" value="TreeGrafter"/>
</dbReference>
<gene>
    <name evidence="3" type="ORF">CR201_G0009713</name>
</gene>
<organism evidence="3">
    <name type="scientific">Pongo abelii</name>
    <name type="common">Sumatran orangutan</name>
    <name type="synonym">Pongo pygmaeus abelii</name>
    <dbReference type="NCBI Taxonomy" id="9601"/>
    <lineage>
        <taxon>Eukaryota</taxon>
        <taxon>Metazoa</taxon>
        <taxon>Chordata</taxon>
        <taxon>Craniata</taxon>
        <taxon>Vertebrata</taxon>
        <taxon>Euteleostomi</taxon>
        <taxon>Mammalia</taxon>
        <taxon>Eutheria</taxon>
        <taxon>Euarchontoglires</taxon>
        <taxon>Primates</taxon>
        <taxon>Haplorrhini</taxon>
        <taxon>Catarrhini</taxon>
        <taxon>Hominidae</taxon>
        <taxon>Pongo</taxon>
    </lineage>
</organism>
<dbReference type="GO" id="GO:0036064">
    <property type="term" value="C:ciliary basal body"/>
    <property type="evidence" value="ECO:0007669"/>
    <property type="project" value="TreeGrafter"/>
</dbReference>
<feature type="coiled-coil region" evidence="1">
    <location>
        <begin position="135"/>
        <end position="165"/>
    </location>
</feature>
<dbReference type="PANTHER" id="PTHR15721:SF2">
    <property type="entry name" value="PROTEIN TALPID3"/>
    <property type="match status" value="1"/>
</dbReference>
<feature type="region of interest" description="Disordered" evidence="2">
    <location>
        <begin position="1239"/>
        <end position="1258"/>
    </location>
</feature>
<proteinExistence type="predicted"/>
<evidence type="ECO:0000313" key="3">
    <source>
        <dbReference type="EMBL" id="PNJ70567.1"/>
    </source>
</evidence>
<dbReference type="AlphaFoldDB" id="A0A2J8WLD0"/>
<feature type="compositionally biased region" description="Pro residues" evidence="2">
    <location>
        <begin position="783"/>
        <end position="792"/>
    </location>
</feature>
<sequence length="1258" mass="138553">MPAKRLREVVSQNHGDHLVLLKDELPCVPPALSANKRLPVGTGTSLNGTSRANDIFISQYTMGQKDALRTVLKQKAQSMPVFKEVKVHLLEDAGIEKDAVTQETRISPSGIDSATTVAAATAAAIATAAPLIKVQSDLEAKVNSVTELLSKLQETDKHLQRVTEQQTSIQRKQEKLHCHDHEKQMNVFMEQHIRHLEKLQQQQIDIQPKESLSMLKLPDLPQNSVKLQTTNTTRSVLKDAEKILRGVQNNKKLLEENLEAIIRAKDGAAMYSLINALSTNREMSEKIRIRKTVDEWIKTISAEIQDELSRTDYEQKRFDQKNQRTKKGQNMTKDIRTNTQDKTVNKSVIPRKHSQKQIEEHFRNLPMRGMPASSLQKERKEGLLKATPVIQDEDYMLQVYGKPVYQGHRSTLKKGPYLRFNSPSPKSRPQRPKVIERVKGTKVKSIRTQTDFYATKPMKMDSKMKHSIPVLPHGDQQYLFSPSREMPTFSGTLEGHLIPMAILLGQTQSNSDTMPPAGVIVSKPHPVTVTTSIPPSSRKVETGVKKPNIAIVEMKSEKKDPPQLTVQVLPSVDIDSISNGSADVLSPLSSPKEASLPPVQTWIKEEEKCDEIPDSEPILEFNRSVKADSTKYNGPPFPPVASTFQPTADILDKVIERKETLENSLIQWVEQEIMSRIISGLFPIQQQIAPNISVSVSETSEPLTSDIVEGTSSGALQLFVDAGVPVNSDVINRFVNEALAETIAVMLGDREAKKQGPVATGVSGDASTNETYLPARVCTPLATPQPTPPRSPSPTKECVLVKTPDSSPCDSDHDMAFPVKEICAEKGDDMPAIMLVNTPTVTPTTTPPPAAAVFTPTLSDISIDKLKVSSPELPKPWGDGDLPLEEENPNSPQEELHPRAIVMSVAKDEEPESMDFPAQPPPPEPVPFMPFPAGTKAPSPSQMPGSDSSTLESTLSVTVTETETLDKPISEGEILFSCGQKLAPKILEDVGLYLTNLNDSLSSTLHDAVEMEDDPPSEGQVIRMSHKKFHADAILSFAKQNQESTVSQQAVYHSERRVYNFEDLENSVGELSEGQRPQLTAAAENILMGHSLYMQPSVTNAQSLDQQCDPKPLSRQFDTVSGSIYEDSCASHGPMSLGELELEPNCNLVLPSTLLTAQENDVNLPVAAEDFPQYQQKQNQDVKQVEHKPSQSYLHVRDKSDIAPSQQQGGKAVPLSASQMPPARMSVTLPSVNLEDCSQSLSLSTMQEDMESSGADTF</sequence>
<evidence type="ECO:0000256" key="2">
    <source>
        <dbReference type="SAM" id="MobiDB-lite"/>
    </source>
</evidence>
<reference evidence="3" key="1">
    <citation type="submission" date="2017-12" db="EMBL/GenBank/DDBJ databases">
        <title>High-resolution comparative analysis of great ape genomes.</title>
        <authorList>
            <person name="Pollen A."/>
            <person name="Hastie A."/>
            <person name="Hormozdiari F."/>
            <person name="Dougherty M."/>
            <person name="Liu R."/>
            <person name="Chaisson M."/>
            <person name="Hoppe E."/>
            <person name="Hill C."/>
            <person name="Pang A."/>
            <person name="Hillier L."/>
            <person name="Baker C."/>
            <person name="Armstrong J."/>
            <person name="Shendure J."/>
            <person name="Paten B."/>
            <person name="Wilson R."/>
            <person name="Chao H."/>
            <person name="Schneider V."/>
            <person name="Ventura M."/>
            <person name="Kronenberg Z."/>
            <person name="Murali S."/>
            <person name="Gordon D."/>
            <person name="Cantsilieris S."/>
            <person name="Munson K."/>
            <person name="Nelson B."/>
            <person name="Raja A."/>
            <person name="Underwood J."/>
            <person name="Diekhans M."/>
            <person name="Fiddes I."/>
            <person name="Haussler D."/>
            <person name="Eichler E."/>
        </authorList>
    </citation>
    <scope>NUCLEOTIDE SEQUENCE [LARGE SCALE GENOMIC DNA]</scope>
    <source>
        <strain evidence="3">Susie</strain>
    </source>
</reference>
<dbReference type="InterPro" id="IPR029246">
    <property type="entry name" value="TALPID3"/>
</dbReference>
<feature type="region of interest" description="Disordered" evidence="2">
    <location>
        <begin position="415"/>
        <end position="434"/>
    </location>
</feature>
<feature type="region of interest" description="Disordered" evidence="2">
    <location>
        <begin position="779"/>
        <end position="813"/>
    </location>
</feature>